<evidence type="ECO:0008006" key="2">
    <source>
        <dbReference type="Google" id="ProtNLM"/>
    </source>
</evidence>
<name>A0AAU2VB21_9ACTN</name>
<dbReference type="PROSITE" id="PS51257">
    <property type="entry name" value="PROKAR_LIPOPROTEIN"/>
    <property type="match status" value="1"/>
</dbReference>
<dbReference type="SUPFAM" id="SSF54427">
    <property type="entry name" value="NTF2-like"/>
    <property type="match status" value="1"/>
</dbReference>
<dbReference type="EMBL" id="CP108318">
    <property type="protein sequence ID" value="WTW64470.1"/>
    <property type="molecule type" value="Genomic_DNA"/>
</dbReference>
<accession>A0AAU2VB21</accession>
<protein>
    <recommendedName>
        <fullName evidence="2">Lipoprotein</fullName>
    </recommendedName>
</protein>
<dbReference type="InterPro" id="IPR032710">
    <property type="entry name" value="NTF2-like_dom_sf"/>
</dbReference>
<reference evidence="1" key="1">
    <citation type="submission" date="2022-10" db="EMBL/GenBank/DDBJ databases">
        <title>The complete genomes of actinobacterial strains from the NBC collection.</title>
        <authorList>
            <person name="Joergensen T.S."/>
            <person name="Alvarez Arevalo M."/>
            <person name="Sterndorff E.B."/>
            <person name="Faurdal D."/>
            <person name="Vuksanovic O."/>
            <person name="Mourched A.-S."/>
            <person name="Charusanti P."/>
            <person name="Shaw S."/>
            <person name="Blin K."/>
            <person name="Weber T."/>
        </authorList>
    </citation>
    <scope>NUCLEOTIDE SEQUENCE</scope>
    <source>
        <strain evidence="1">NBC_00003</strain>
    </source>
</reference>
<proteinExistence type="predicted"/>
<gene>
    <name evidence="1" type="ORF">OG549_29620</name>
</gene>
<dbReference type="AlphaFoldDB" id="A0AAU2VB21"/>
<evidence type="ECO:0000313" key="1">
    <source>
        <dbReference type="EMBL" id="WTW64470.1"/>
    </source>
</evidence>
<sequence length="410" mass="43272">MAGQGRGRGVWRGRAAGCAFAALLLVAGCSAPRPAPDATASRLQQVLDRRAAAVLEHDEAGYLAAVDPAATGLRVAQRTEFGNLAQMPLSSWTYKVTGVERHGATATARVELRYRVEGYDTAPVTAARTLTLDRRGESWYVTGDRPAQGAAPLLWQQGPVTVVRGAHCLILGVGQDPAKLREIAAVEDAAVPAVSAAWPGKWAGRVVVMVPTSLDGMAALLGAPAASYRGIAAVTTGEAGGAAAAPADRVIVNPEAYAVLGDLGRRVVLTHETTHVATRAHTSPATPMWLSEGYADWVGYRGTGRTAPQAAPELQKAVRAGDLPAGLPSDADFGFDGGADRLARAYEGGWLACRLIATHWGEATLARFYTKVGDQPHREGVLEKAMNEELGLSPREFTAQWREYVRAQLA</sequence>
<organism evidence="1">
    <name type="scientific">Streptomyces sp. NBC_00003</name>
    <dbReference type="NCBI Taxonomy" id="2903608"/>
    <lineage>
        <taxon>Bacteria</taxon>
        <taxon>Bacillati</taxon>
        <taxon>Actinomycetota</taxon>
        <taxon>Actinomycetes</taxon>
        <taxon>Kitasatosporales</taxon>
        <taxon>Streptomycetaceae</taxon>
        <taxon>Streptomyces</taxon>
    </lineage>
</organism>